<evidence type="ECO:0000256" key="14">
    <source>
        <dbReference type="ARBA" id="ARBA00022840"/>
    </source>
</evidence>
<comment type="subcellular location">
    <subcellularLocation>
        <location evidence="2">Host nucleus</location>
    </subcellularLocation>
</comment>
<keyword evidence="6" id="KW-0548">Nucleotidyltransferase</keyword>
<evidence type="ECO:0000256" key="10">
    <source>
        <dbReference type="ARBA" id="ARBA00022741"/>
    </source>
</evidence>
<keyword evidence="10" id="KW-0547">Nucleotide-binding</keyword>
<feature type="domain" description="CRESS-DNA virus Rep endonuclease" evidence="17">
    <location>
        <begin position="8"/>
        <end position="123"/>
    </location>
</feature>
<name>A0A0A1EKT6_9VIRU</name>
<evidence type="ECO:0000256" key="3">
    <source>
        <dbReference type="ARBA" id="ARBA00014531"/>
    </source>
</evidence>
<dbReference type="SUPFAM" id="SSF52540">
    <property type="entry name" value="P-loop containing nucleoside triphosphate hydrolases"/>
    <property type="match status" value="1"/>
</dbReference>
<dbReference type="PROSITE" id="PS52020">
    <property type="entry name" value="CRESS_DNA_REP"/>
    <property type="match status" value="1"/>
</dbReference>
<dbReference type="GO" id="GO:0042025">
    <property type="term" value="C:host cell nucleus"/>
    <property type="evidence" value="ECO:0007669"/>
    <property type="project" value="UniProtKB-SubCell"/>
</dbReference>
<keyword evidence="5" id="KW-0808">Transferase</keyword>
<evidence type="ECO:0000256" key="4">
    <source>
        <dbReference type="ARBA" id="ARBA00022562"/>
    </source>
</evidence>
<keyword evidence="8" id="KW-0540">Nuclease</keyword>
<evidence type="ECO:0000256" key="16">
    <source>
        <dbReference type="ARBA" id="ARBA00023125"/>
    </source>
</evidence>
<evidence type="ECO:0000256" key="15">
    <source>
        <dbReference type="ARBA" id="ARBA00023124"/>
    </source>
</evidence>
<evidence type="ECO:0000256" key="8">
    <source>
        <dbReference type="ARBA" id="ARBA00022722"/>
    </source>
</evidence>
<dbReference type="GO" id="GO:0005524">
    <property type="term" value="F:ATP binding"/>
    <property type="evidence" value="ECO:0007669"/>
    <property type="project" value="UniProtKB-KW"/>
</dbReference>
<dbReference type="EMBL" id="KM573765">
    <property type="protein sequence ID" value="AIY31234.1"/>
    <property type="molecule type" value="Genomic_DNA"/>
</dbReference>
<evidence type="ECO:0000256" key="2">
    <source>
        <dbReference type="ARBA" id="ARBA00004147"/>
    </source>
</evidence>
<gene>
    <name evidence="18" type="primary">rep</name>
</gene>
<dbReference type="GO" id="GO:0003677">
    <property type="term" value="F:DNA binding"/>
    <property type="evidence" value="ECO:0007669"/>
    <property type="project" value="UniProtKB-KW"/>
</dbReference>
<keyword evidence="14" id="KW-0067">ATP-binding</keyword>
<sequence length="377" mass="43546">MSSGAERNMNAKRWCFTINNPVSDPDQDNNDRFWDNSPGSSSCEPFAVHMDYLILQEERGENGTLHWQGFLILKERHRLEWLRRHFTPRAHWEIARGTNEQARDYCRKEDTYTGGFRLEMGELPERAPSRTREERLQQACEELDIVKAGYKRPREIPSMTLMQCGFIPAYKELTADVLGPYRPELKIITLVGPPACGKSFCIQRNFPNHGRAIMGNNGVWFQNPLADVMVFEEFCGQIQLQRMLQYLDPYPLALEVKGSMRPAMYTIVIITSNTRPNGWYKGDEAGDPGKRTDALLALWDRIGFACGGYVPARRCGHYLEAPDGMSILELRRWFDRQVQTILLGHEPISDDEMPTEDMEWEEIAHQVERRQIGYGDH</sequence>
<comment type="cofactor">
    <cofactor evidence="1">
        <name>Mg(2+)</name>
        <dbReference type="ChEBI" id="CHEBI:18420"/>
    </cofactor>
</comment>
<dbReference type="InterPro" id="IPR027417">
    <property type="entry name" value="P-loop_NTPase"/>
</dbReference>
<dbReference type="InterPro" id="IPR049912">
    <property type="entry name" value="CRESS_DNA_REP"/>
</dbReference>
<evidence type="ECO:0000256" key="13">
    <source>
        <dbReference type="ARBA" id="ARBA00022806"/>
    </source>
</evidence>
<dbReference type="GO" id="GO:0016787">
    <property type="term" value="F:hydrolase activity"/>
    <property type="evidence" value="ECO:0007669"/>
    <property type="project" value="UniProtKB-KW"/>
</dbReference>
<dbReference type="GO" id="GO:0046872">
    <property type="term" value="F:metal ion binding"/>
    <property type="evidence" value="ECO:0007669"/>
    <property type="project" value="UniProtKB-KW"/>
</dbReference>
<keyword evidence="12" id="KW-0378">Hydrolase</keyword>
<keyword evidence="16" id="KW-0238">DNA-binding</keyword>
<evidence type="ECO:0000256" key="7">
    <source>
        <dbReference type="ARBA" id="ARBA00022705"/>
    </source>
</evidence>
<accession>A0A0A1EKT6</accession>
<evidence type="ECO:0000256" key="9">
    <source>
        <dbReference type="ARBA" id="ARBA00022723"/>
    </source>
</evidence>
<dbReference type="GO" id="GO:0004386">
    <property type="term" value="F:helicase activity"/>
    <property type="evidence" value="ECO:0007669"/>
    <property type="project" value="UniProtKB-KW"/>
</dbReference>
<keyword evidence="11" id="KW-0255">Endonuclease</keyword>
<keyword evidence="9" id="KW-0479">Metal-binding</keyword>
<evidence type="ECO:0000313" key="19">
    <source>
        <dbReference type="Proteomes" id="UP000162223"/>
    </source>
</evidence>
<organism evidence="18 19">
    <name type="scientific">Dromedary stool-associated circular ssDNA virus</name>
    <dbReference type="NCBI Taxonomy" id="1574422"/>
    <lineage>
        <taxon>Viruses</taxon>
        <taxon>Monodnaviria</taxon>
        <taxon>Shotokuvirae</taxon>
        <taxon>Cressdnaviricota</taxon>
        <taxon>Arfiviricetes</taxon>
        <taxon>Cremevirales</taxon>
        <taxon>Smacoviridae</taxon>
    </lineage>
</organism>
<keyword evidence="15" id="KW-0190">Covalent protein-DNA linkage</keyword>
<evidence type="ECO:0000313" key="18">
    <source>
        <dbReference type="EMBL" id="AIY31234.1"/>
    </source>
</evidence>
<evidence type="ECO:0000256" key="11">
    <source>
        <dbReference type="ARBA" id="ARBA00022759"/>
    </source>
</evidence>
<dbReference type="Proteomes" id="UP000162223">
    <property type="component" value="Genome"/>
</dbReference>
<dbReference type="GO" id="GO:0004519">
    <property type="term" value="F:endonuclease activity"/>
    <property type="evidence" value="ECO:0007669"/>
    <property type="project" value="UniProtKB-KW"/>
</dbReference>
<dbReference type="Gene3D" id="3.40.1310.20">
    <property type="match status" value="1"/>
</dbReference>
<keyword evidence="19" id="KW-1185">Reference proteome</keyword>
<evidence type="ECO:0000259" key="17">
    <source>
        <dbReference type="PROSITE" id="PS52020"/>
    </source>
</evidence>
<evidence type="ECO:0000256" key="12">
    <source>
        <dbReference type="ARBA" id="ARBA00022801"/>
    </source>
</evidence>
<proteinExistence type="predicted"/>
<dbReference type="Pfam" id="PF02407">
    <property type="entry name" value="Viral_Rep"/>
    <property type="match status" value="1"/>
</dbReference>
<reference evidence="18 19" key="1">
    <citation type="journal article" date="2014" name="Virology">
        <title>Metagenomic analysis of viromes of dromedary camel fecal samples reveals large number and high diversity of circoviruses and picobirnaviruses.</title>
        <authorList>
            <person name="Woo P.C.Y."/>
            <person name="Lau S.K.P."/>
            <person name="Teng J.L.L."/>
            <person name="Tsang A.K.L."/>
            <person name="Joseph M."/>
            <person name="Wong E.Y.M."/>
            <person name="Tang Y."/>
            <person name="Sivakumar S."/>
            <person name="Bai R."/>
            <person name="Wernery R."/>
            <person name="Wernery U."/>
            <person name="Yuen K.-Y."/>
        </authorList>
    </citation>
    <scope>NUCLEOTIDE SEQUENCE [LARGE SCALE GENOMIC DNA]</scope>
    <source>
        <strain evidence="18">DcSCV_c941</strain>
    </source>
</reference>
<keyword evidence="13" id="KW-0347">Helicase</keyword>
<keyword evidence="7" id="KW-0235">DNA replication</keyword>
<evidence type="ECO:0000256" key="6">
    <source>
        <dbReference type="ARBA" id="ARBA00022695"/>
    </source>
</evidence>
<keyword evidence="4" id="KW-1048">Host nucleus</keyword>
<evidence type="ECO:0000256" key="1">
    <source>
        <dbReference type="ARBA" id="ARBA00001946"/>
    </source>
</evidence>
<dbReference type="GO" id="GO:0006260">
    <property type="term" value="P:DNA replication"/>
    <property type="evidence" value="ECO:0007669"/>
    <property type="project" value="UniProtKB-KW"/>
</dbReference>
<evidence type="ECO:0000256" key="5">
    <source>
        <dbReference type="ARBA" id="ARBA00022679"/>
    </source>
</evidence>
<protein>
    <recommendedName>
        <fullName evidence="3">Replication-associated protein</fullName>
    </recommendedName>
</protein>
<dbReference type="GO" id="GO:0016779">
    <property type="term" value="F:nucleotidyltransferase activity"/>
    <property type="evidence" value="ECO:0007669"/>
    <property type="project" value="UniProtKB-KW"/>
</dbReference>